<proteinExistence type="predicted"/>
<dbReference type="HOGENOM" id="CLU_2483492_0_0_1"/>
<name>J3PL99_GAET3</name>
<dbReference type="Proteomes" id="UP000006039">
    <property type="component" value="Unassembled WGS sequence"/>
</dbReference>
<gene>
    <name evidence="2" type="primary">20354810</name>
    <name evidence="1" type="ORF">GGTG_14352</name>
</gene>
<dbReference type="GeneID" id="20354810"/>
<dbReference type="EnsemblFungi" id="EJT68068">
    <property type="protein sequence ID" value="EJT68068"/>
    <property type="gene ID" value="GGTG_14352"/>
</dbReference>
<sequence length="87" mass="9851">MADLETAYQAGPDVNKAVAVRVKWYPPPRRLLLLDPEDPVPLELRLIDANNCLAVYGWEYENHTVALEIIDVSSERCLRDALSQSRS</sequence>
<dbReference type="VEuPathDB" id="FungiDB:GGTG_14352"/>
<dbReference type="EMBL" id="GL385683">
    <property type="protein sequence ID" value="EJT68068.1"/>
    <property type="molecule type" value="Genomic_DNA"/>
</dbReference>
<reference evidence="1" key="2">
    <citation type="submission" date="2010-07" db="EMBL/GenBank/DDBJ databases">
        <authorList>
            <consortium name="The Broad Institute Genome Sequencing Platform"/>
            <consortium name="Broad Institute Genome Sequencing Center for Infectious Disease"/>
            <person name="Ma L.-J."/>
            <person name="Dead R."/>
            <person name="Young S."/>
            <person name="Zeng Q."/>
            <person name="Koehrsen M."/>
            <person name="Alvarado L."/>
            <person name="Berlin A."/>
            <person name="Chapman S.B."/>
            <person name="Chen Z."/>
            <person name="Freedman E."/>
            <person name="Gellesch M."/>
            <person name="Goldberg J."/>
            <person name="Griggs A."/>
            <person name="Gujja S."/>
            <person name="Heilman E.R."/>
            <person name="Heiman D."/>
            <person name="Hepburn T."/>
            <person name="Howarth C."/>
            <person name="Jen D."/>
            <person name="Larson L."/>
            <person name="Mehta T."/>
            <person name="Neiman D."/>
            <person name="Pearson M."/>
            <person name="Roberts A."/>
            <person name="Saif S."/>
            <person name="Shea T."/>
            <person name="Shenoy N."/>
            <person name="Sisk P."/>
            <person name="Stolte C."/>
            <person name="Sykes S."/>
            <person name="Walk T."/>
            <person name="White J."/>
            <person name="Yandava C."/>
            <person name="Haas B."/>
            <person name="Nusbaum C."/>
            <person name="Birren B."/>
        </authorList>
    </citation>
    <scope>NUCLEOTIDE SEQUENCE</scope>
    <source>
        <strain evidence="1">R3-111a-1</strain>
    </source>
</reference>
<dbReference type="AlphaFoldDB" id="J3PL99"/>
<evidence type="ECO:0000313" key="3">
    <source>
        <dbReference type="Proteomes" id="UP000006039"/>
    </source>
</evidence>
<reference evidence="3" key="1">
    <citation type="submission" date="2010-07" db="EMBL/GenBank/DDBJ databases">
        <title>The genome sequence of Gaeumannomyces graminis var. tritici strain R3-111a-1.</title>
        <authorList>
            <consortium name="The Broad Institute Genome Sequencing Platform"/>
            <person name="Ma L.-J."/>
            <person name="Dead R."/>
            <person name="Young S."/>
            <person name="Zeng Q."/>
            <person name="Koehrsen M."/>
            <person name="Alvarado L."/>
            <person name="Berlin A."/>
            <person name="Chapman S.B."/>
            <person name="Chen Z."/>
            <person name="Freedman E."/>
            <person name="Gellesch M."/>
            <person name="Goldberg J."/>
            <person name="Griggs A."/>
            <person name="Gujja S."/>
            <person name="Heilman E.R."/>
            <person name="Heiman D."/>
            <person name="Hepburn T."/>
            <person name="Howarth C."/>
            <person name="Jen D."/>
            <person name="Larson L."/>
            <person name="Mehta T."/>
            <person name="Neiman D."/>
            <person name="Pearson M."/>
            <person name="Roberts A."/>
            <person name="Saif S."/>
            <person name="Shea T."/>
            <person name="Shenoy N."/>
            <person name="Sisk P."/>
            <person name="Stolte C."/>
            <person name="Sykes S."/>
            <person name="Walk T."/>
            <person name="White J."/>
            <person name="Yandava C."/>
            <person name="Haas B."/>
            <person name="Nusbaum C."/>
            <person name="Birren B."/>
        </authorList>
    </citation>
    <scope>NUCLEOTIDE SEQUENCE [LARGE SCALE GENOMIC DNA]</scope>
    <source>
        <strain evidence="3">R3-111a-1</strain>
    </source>
</reference>
<evidence type="ECO:0000313" key="2">
    <source>
        <dbReference type="EnsemblFungi" id="EJT68068"/>
    </source>
</evidence>
<reference evidence="2" key="4">
    <citation type="journal article" date="2015" name="G3 (Bethesda)">
        <title>Genome sequences of three phytopathogenic species of the Magnaporthaceae family of fungi.</title>
        <authorList>
            <person name="Okagaki L.H."/>
            <person name="Nunes C.C."/>
            <person name="Sailsbery J."/>
            <person name="Clay B."/>
            <person name="Brown D."/>
            <person name="John T."/>
            <person name="Oh Y."/>
            <person name="Young N."/>
            <person name="Fitzgerald M."/>
            <person name="Haas B.J."/>
            <person name="Zeng Q."/>
            <person name="Young S."/>
            <person name="Adiconis X."/>
            <person name="Fan L."/>
            <person name="Levin J.Z."/>
            <person name="Mitchell T.K."/>
            <person name="Okubara P.A."/>
            <person name="Farman M.L."/>
            <person name="Kohn L.M."/>
            <person name="Birren B."/>
            <person name="Ma L.-J."/>
            <person name="Dean R.A."/>
        </authorList>
    </citation>
    <scope>NUCLEOTIDE SEQUENCE</scope>
    <source>
        <strain evidence="2">R3-111a-1</strain>
    </source>
</reference>
<reference evidence="2" key="5">
    <citation type="submission" date="2018-04" db="UniProtKB">
        <authorList>
            <consortium name="EnsemblFungi"/>
        </authorList>
    </citation>
    <scope>IDENTIFICATION</scope>
    <source>
        <strain evidence="2">R3-111a-1</strain>
    </source>
</reference>
<organism evidence="1">
    <name type="scientific">Gaeumannomyces tritici (strain R3-111a-1)</name>
    <name type="common">Wheat and barley take-all root rot fungus</name>
    <name type="synonym">Gaeumannomyces graminis var. tritici</name>
    <dbReference type="NCBI Taxonomy" id="644352"/>
    <lineage>
        <taxon>Eukaryota</taxon>
        <taxon>Fungi</taxon>
        <taxon>Dikarya</taxon>
        <taxon>Ascomycota</taxon>
        <taxon>Pezizomycotina</taxon>
        <taxon>Sordariomycetes</taxon>
        <taxon>Sordariomycetidae</taxon>
        <taxon>Magnaporthales</taxon>
        <taxon>Magnaporthaceae</taxon>
        <taxon>Gaeumannomyces</taxon>
    </lineage>
</organism>
<keyword evidence="3" id="KW-1185">Reference proteome</keyword>
<protein>
    <submittedName>
        <fullName evidence="1 2">Uncharacterized protein</fullName>
    </submittedName>
</protein>
<dbReference type="RefSeq" id="XP_009230543.1">
    <property type="nucleotide sequence ID" value="XM_009232279.1"/>
</dbReference>
<evidence type="ECO:0000313" key="1">
    <source>
        <dbReference type="EMBL" id="EJT68068.1"/>
    </source>
</evidence>
<accession>J3PL99</accession>
<reference evidence="1" key="3">
    <citation type="submission" date="2010-09" db="EMBL/GenBank/DDBJ databases">
        <title>Annotation of Gaeumannomyces graminis var. tritici R3-111a-1.</title>
        <authorList>
            <consortium name="The Broad Institute Genome Sequencing Platform"/>
            <person name="Ma L.-J."/>
            <person name="Dead R."/>
            <person name="Young S.K."/>
            <person name="Zeng Q."/>
            <person name="Gargeya S."/>
            <person name="Fitzgerald M."/>
            <person name="Haas B."/>
            <person name="Abouelleil A."/>
            <person name="Alvarado L."/>
            <person name="Arachchi H.M."/>
            <person name="Berlin A."/>
            <person name="Brown A."/>
            <person name="Chapman S.B."/>
            <person name="Chen Z."/>
            <person name="Dunbar C."/>
            <person name="Freedman E."/>
            <person name="Gearin G."/>
            <person name="Gellesch M."/>
            <person name="Goldberg J."/>
            <person name="Griggs A."/>
            <person name="Gujja S."/>
            <person name="Heiman D."/>
            <person name="Howarth C."/>
            <person name="Larson L."/>
            <person name="Lui A."/>
            <person name="MacDonald P.J.P."/>
            <person name="Mehta T."/>
            <person name="Montmayeur A."/>
            <person name="Murphy C."/>
            <person name="Neiman D."/>
            <person name="Pearson M."/>
            <person name="Priest M."/>
            <person name="Roberts A."/>
            <person name="Saif S."/>
            <person name="Shea T."/>
            <person name="Shenoy N."/>
            <person name="Sisk P."/>
            <person name="Stolte C."/>
            <person name="Sykes S."/>
            <person name="Yandava C."/>
            <person name="Wortman J."/>
            <person name="Nusbaum C."/>
            <person name="Birren B."/>
        </authorList>
    </citation>
    <scope>NUCLEOTIDE SEQUENCE</scope>
    <source>
        <strain evidence="1">R3-111a-1</strain>
    </source>
</reference>